<reference evidence="1 2" key="1">
    <citation type="submission" date="2013-06" db="EMBL/GenBank/DDBJ databases">
        <authorList>
            <person name="Weinstock G."/>
            <person name="Sodergren E."/>
            <person name="Lobos E.A."/>
            <person name="Fulton L."/>
            <person name="Fulton R."/>
            <person name="Courtney L."/>
            <person name="Fronick C."/>
            <person name="O'Laughlin M."/>
            <person name="Godfrey J."/>
            <person name="Wilson R.M."/>
            <person name="Miner T."/>
            <person name="Farmer C."/>
            <person name="Delehaunty K."/>
            <person name="Cordes M."/>
            <person name="Minx P."/>
            <person name="Tomlinson C."/>
            <person name="Chen J."/>
            <person name="Wollam A."/>
            <person name="Pepin K.H."/>
            <person name="Bhonagiri V."/>
            <person name="Zhang X."/>
            <person name="Warren W."/>
            <person name="Mitreva M."/>
            <person name="Mardis E.R."/>
            <person name="Wilson R.K."/>
        </authorList>
    </citation>
    <scope>NUCLEOTIDE SEQUENCE [LARGE SCALE GENOMIC DNA]</scope>
    <source>
        <strain evidence="1 2">ATCC 29099</strain>
    </source>
</reference>
<name>U2NZK4_EUBRA</name>
<organism evidence="1 2">
    <name type="scientific">Eubacterium ramulus ATCC 29099</name>
    <dbReference type="NCBI Taxonomy" id="1256908"/>
    <lineage>
        <taxon>Bacteria</taxon>
        <taxon>Bacillati</taxon>
        <taxon>Bacillota</taxon>
        <taxon>Clostridia</taxon>
        <taxon>Eubacteriales</taxon>
        <taxon>Eubacteriaceae</taxon>
        <taxon>Eubacterium</taxon>
    </lineage>
</organism>
<dbReference type="Gene3D" id="3.30.420.10">
    <property type="entry name" value="Ribonuclease H-like superfamily/Ribonuclease H"/>
    <property type="match status" value="1"/>
</dbReference>
<keyword evidence="2" id="KW-1185">Reference proteome</keyword>
<proteinExistence type="predicted"/>
<dbReference type="InterPro" id="IPR036397">
    <property type="entry name" value="RNaseH_sf"/>
</dbReference>
<evidence type="ECO:0008006" key="3">
    <source>
        <dbReference type="Google" id="ProtNLM"/>
    </source>
</evidence>
<dbReference type="HOGENOM" id="CLU_2478727_0_0_9"/>
<evidence type="ECO:0000313" key="1">
    <source>
        <dbReference type="EMBL" id="ERK43580.1"/>
    </source>
</evidence>
<dbReference type="Proteomes" id="UP000016608">
    <property type="component" value="Unassembled WGS sequence"/>
</dbReference>
<accession>U2NZK4</accession>
<evidence type="ECO:0000313" key="2">
    <source>
        <dbReference type="Proteomes" id="UP000016608"/>
    </source>
</evidence>
<sequence length="87" mass="10409">MQPKYGVLDHFISQMTGITNDQIKYAPMLEEAVIHLLEWIGNREYKVFAWSNTDYRQLKHEIQSKGITNPEILEFVNQDRWIEKTRI</sequence>
<dbReference type="GeneID" id="42785159"/>
<dbReference type="EMBL" id="AWVJ01000143">
    <property type="protein sequence ID" value="ERK43580.1"/>
    <property type="molecule type" value="Genomic_DNA"/>
</dbReference>
<gene>
    <name evidence="1" type="ORF">HMPREF0373_02374</name>
</gene>
<comment type="caution">
    <text evidence="1">The sequence shown here is derived from an EMBL/GenBank/DDBJ whole genome shotgun (WGS) entry which is preliminary data.</text>
</comment>
<dbReference type="AlphaFoldDB" id="U2NZK4"/>
<protein>
    <recommendedName>
        <fullName evidence="3">Exonuclease domain-containing protein</fullName>
    </recommendedName>
</protein>
<dbReference type="InterPro" id="IPR012337">
    <property type="entry name" value="RNaseH-like_sf"/>
</dbReference>
<dbReference type="SUPFAM" id="SSF53098">
    <property type="entry name" value="Ribonuclease H-like"/>
    <property type="match status" value="1"/>
</dbReference>
<dbReference type="PATRIC" id="fig|1256908.3.peg.2186"/>
<dbReference type="eggNOG" id="COG0847">
    <property type="taxonomic scope" value="Bacteria"/>
</dbReference>
<dbReference type="RefSeq" id="WP_021737534.1">
    <property type="nucleotide sequence ID" value="NZ_KI271072.1"/>
</dbReference>
<dbReference type="GO" id="GO:0003676">
    <property type="term" value="F:nucleic acid binding"/>
    <property type="evidence" value="ECO:0007669"/>
    <property type="project" value="InterPro"/>
</dbReference>